<sequence>MLEVAGLTVRHGRVPALAGIDIAVRKGEAVGLLGANGAGKTTLLNALSGFLPHESGKVTLFGEAMKPGAPHRIARAGLLQVSQDRDLFPSLSVRDNLRLGCLARAKPRYARNLERVFGYFPRLKERIDQRACTMSGGEQQMLAIGRALMAEPRIILLDEPSAGLSPLFVQEIGAMMQALKREGDVALVLVEQNMRLAASVVDRFYMLRAGQVVAQGEAAALERDHEHLAREYYL</sequence>
<evidence type="ECO:0000313" key="8">
    <source>
        <dbReference type="EMBL" id="OZI32425.1"/>
    </source>
</evidence>
<dbReference type="PROSITE" id="PS00211">
    <property type="entry name" value="ABC_TRANSPORTER_1"/>
    <property type="match status" value="1"/>
</dbReference>
<accession>A0A261S5F9</accession>
<dbReference type="InterPro" id="IPR003439">
    <property type="entry name" value="ABC_transporter-like_ATP-bd"/>
</dbReference>
<dbReference type="OrthoDB" id="8655913at2"/>
<dbReference type="GO" id="GO:0015658">
    <property type="term" value="F:branched-chain amino acid transmembrane transporter activity"/>
    <property type="evidence" value="ECO:0007669"/>
    <property type="project" value="TreeGrafter"/>
</dbReference>
<dbReference type="InterPro" id="IPR027417">
    <property type="entry name" value="P-loop_NTPase"/>
</dbReference>
<keyword evidence="3" id="KW-1003">Cell membrane</keyword>
<dbReference type="GO" id="GO:0016887">
    <property type="term" value="F:ATP hydrolysis activity"/>
    <property type="evidence" value="ECO:0007669"/>
    <property type="project" value="InterPro"/>
</dbReference>
<dbReference type="Pfam" id="PF00005">
    <property type="entry name" value="ABC_tran"/>
    <property type="match status" value="1"/>
</dbReference>
<dbReference type="CDD" id="cd03224">
    <property type="entry name" value="ABC_TM1139_LivF_branched"/>
    <property type="match status" value="1"/>
</dbReference>
<proteinExistence type="inferred from homology"/>
<evidence type="ECO:0000256" key="4">
    <source>
        <dbReference type="ARBA" id="ARBA00022741"/>
    </source>
</evidence>
<evidence type="ECO:0000256" key="5">
    <source>
        <dbReference type="ARBA" id="ARBA00022840"/>
    </source>
</evidence>
<dbReference type="Gene3D" id="3.40.50.300">
    <property type="entry name" value="P-loop containing nucleotide triphosphate hydrolases"/>
    <property type="match status" value="1"/>
</dbReference>
<organism evidence="8 9">
    <name type="scientific">Bordetella genomosp. 10</name>
    <dbReference type="NCBI Taxonomy" id="1416804"/>
    <lineage>
        <taxon>Bacteria</taxon>
        <taxon>Pseudomonadati</taxon>
        <taxon>Pseudomonadota</taxon>
        <taxon>Betaproteobacteria</taxon>
        <taxon>Burkholderiales</taxon>
        <taxon>Alcaligenaceae</taxon>
        <taxon>Bordetella</taxon>
    </lineage>
</organism>
<keyword evidence="3" id="KW-0472">Membrane</keyword>
<reference evidence="9" key="1">
    <citation type="submission" date="2017-05" db="EMBL/GenBank/DDBJ databases">
        <title>Complete and WGS of Bordetella genogroups.</title>
        <authorList>
            <person name="Spilker T."/>
            <person name="Lipuma J."/>
        </authorList>
    </citation>
    <scope>NUCLEOTIDE SEQUENCE [LARGE SCALE GENOMIC DNA]</scope>
    <source>
        <strain evidence="9">AU16122</strain>
    </source>
</reference>
<dbReference type="InterPro" id="IPR003593">
    <property type="entry name" value="AAA+_ATPase"/>
</dbReference>
<dbReference type="PANTHER" id="PTHR43820:SF4">
    <property type="entry name" value="HIGH-AFFINITY BRANCHED-CHAIN AMINO ACID TRANSPORT ATP-BINDING PROTEIN LIVF"/>
    <property type="match status" value="1"/>
</dbReference>
<dbReference type="AlphaFoldDB" id="A0A261S5F9"/>
<dbReference type="InterPro" id="IPR052156">
    <property type="entry name" value="BCAA_Transport_ATP-bd_LivF"/>
</dbReference>
<dbReference type="PROSITE" id="PS50893">
    <property type="entry name" value="ABC_TRANSPORTER_2"/>
    <property type="match status" value="1"/>
</dbReference>
<evidence type="ECO:0000256" key="6">
    <source>
        <dbReference type="ARBA" id="ARBA00022970"/>
    </source>
</evidence>
<keyword evidence="6" id="KW-0029">Amino-acid transport</keyword>
<gene>
    <name evidence="8" type="ORF">CAL29_22645</name>
</gene>
<feature type="domain" description="ABC transporter" evidence="7">
    <location>
        <begin position="2"/>
        <end position="234"/>
    </location>
</feature>
<evidence type="ECO:0000313" key="9">
    <source>
        <dbReference type="Proteomes" id="UP000216020"/>
    </source>
</evidence>
<dbReference type="EMBL" id="NEVM01000005">
    <property type="protein sequence ID" value="OZI32425.1"/>
    <property type="molecule type" value="Genomic_DNA"/>
</dbReference>
<dbReference type="SMART" id="SM00382">
    <property type="entry name" value="AAA"/>
    <property type="match status" value="1"/>
</dbReference>
<evidence type="ECO:0000256" key="2">
    <source>
        <dbReference type="ARBA" id="ARBA00022448"/>
    </source>
</evidence>
<dbReference type="InterPro" id="IPR017871">
    <property type="entry name" value="ABC_transporter-like_CS"/>
</dbReference>
<dbReference type="Proteomes" id="UP000216020">
    <property type="component" value="Unassembled WGS sequence"/>
</dbReference>
<dbReference type="GO" id="GO:0005524">
    <property type="term" value="F:ATP binding"/>
    <property type="evidence" value="ECO:0007669"/>
    <property type="project" value="UniProtKB-KW"/>
</dbReference>
<keyword evidence="9" id="KW-1185">Reference proteome</keyword>
<dbReference type="SUPFAM" id="SSF52540">
    <property type="entry name" value="P-loop containing nucleoside triphosphate hydrolases"/>
    <property type="match status" value="1"/>
</dbReference>
<dbReference type="PANTHER" id="PTHR43820">
    <property type="entry name" value="HIGH-AFFINITY BRANCHED-CHAIN AMINO ACID TRANSPORT ATP-BINDING PROTEIN LIVF"/>
    <property type="match status" value="1"/>
</dbReference>
<dbReference type="GO" id="GO:0015807">
    <property type="term" value="P:L-amino acid transport"/>
    <property type="evidence" value="ECO:0007669"/>
    <property type="project" value="TreeGrafter"/>
</dbReference>
<protein>
    <recommendedName>
        <fullName evidence="7">ABC transporter domain-containing protein</fullName>
    </recommendedName>
</protein>
<keyword evidence="2" id="KW-0813">Transport</keyword>
<keyword evidence="4" id="KW-0547">Nucleotide-binding</keyword>
<evidence type="ECO:0000256" key="1">
    <source>
        <dbReference type="ARBA" id="ARBA00005417"/>
    </source>
</evidence>
<comment type="similarity">
    <text evidence="1">Belongs to the ABC transporter superfamily.</text>
</comment>
<evidence type="ECO:0000259" key="7">
    <source>
        <dbReference type="PROSITE" id="PS50893"/>
    </source>
</evidence>
<evidence type="ECO:0000256" key="3">
    <source>
        <dbReference type="ARBA" id="ARBA00022475"/>
    </source>
</evidence>
<comment type="caution">
    <text evidence="8">The sequence shown here is derived from an EMBL/GenBank/DDBJ whole genome shotgun (WGS) entry which is preliminary data.</text>
</comment>
<keyword evidence="5" id="KW-0067">ATP-binding</keyword>
<name>A0A261S5F9_9BORD</name>